<dbReference type="EMBL" id="MU825878">
    <property type="protein sequence ID" value="KAJ7385940.1"/>
    <property type="molecule type" value="Genomic_DNA"/>
</dbReference>
<sequence>MDRDGELPDSERANCTREVDPNRLIEKDGSLGYQKSSGFEAVTNFKITVGGYVADDEYGALPEGYILIAQMEAFGDDIPQNNLKTFFINNRTLGSQQGIINALDCNALWIAQTKDPFLPQYIFNLCRGYMRQPMEHKKQFHPVKVIGKQPNNEIWVLNKDVQLDVNGHIIPVAERKFILDCRKKHEFVANVTEDLDNGAALRELFEAEKLLFGNNFPQVLMAHAVSSLSANFDLVIDKFDGCGIPVLIGHPVSGKSTALKAVLSVFGDFTLVNSATRKYIESRQAATTIPFGWDDVSDTKTLADIAVSSFNQAGSATMHGETKPHTVPIVTTNLDASQLK</sequence>
<name>A0A9W9ZR23_9CNID</name>
<gene>
    <name evidence="1" type="ORF">OS493_012268</name>
</gene>
<dbReference type="Proteomes" id="UP001163046">
    <property type="component" value="Unassembled WGS sequence"/>
</dbReference>
<evidence type="ECO:0000313" key="1">
    <source>
        <dbReference type="EMBL" id="KAJ7385940.1"/>
    </source>
</evidence>
<protein>
    <submittedName>
        <fullName evidence="1">Uncharacterized protein</fullName>
    </submittedName>
</protein>
<keyword evidence="2" id="KW-1185">Reference proteome</keyword>
<organism evidence="1 2">
    <name type="scientific">Desmophyllum pertusum</name>
    <dbReference type="NCBI Taxonomy" id="174260"/>
    <lineage>
        <taxon>Eukaryota</taxon>
        <taxon>Metazoa</taxon>
        <taxon>Cnidaria</taxon>
        <taxon>Anthozoa</taxon>
        <taxon>Hexacorallia</taxon>
        <taxon>Scleractinia</taxon>
        <taxon>Caryophylliina</taxon>
        <taxon>Caryophylliidae</taxon>
        <taxon>Desmophyllum</taxon>
    </lineage>
</organism>
<evidence type="ECO:0000313" key="2">
    <source>
        <dbReference type="Proteomes" id="UP001163046"/>
    </source>
</evidence>
<reference evidence="1" key="1">
    <citation type="submission" date="2023-01" db="EMBL/GenBank/DDBJ databases">
        <title>Genome assembly of the deep-sea coral Lophelia pertusa.</title>
        <authorList>
            <person name="Herrera S."/>
            <person name="Cordes E."/>
        </authorList>
    </citation>
    <scope>NUCLEOTIDE SEQUENCE</scope>
    <source>
        <strain evidence="1">USNM1676648</strain>
        <tissue evidence="1">Polyp</tissue>
    </source>
</reference>
<comment type="caution">
    <text evidence="1">The sequence shown here is derived from an EMBL/GenBank/DDBJ whole genome shotgun (WGS) entry which is preliminary data.</text>
</comment>
<dbReference type="OrthoDB" id="5988509at2759"/>
<dbReference type="AlphaFoldDB" id="A0A9W9ZR23"/>
<proteinExistence type="predicted"/>
<accession>A0A9W9ZR23</accession>